<organism evidence="1">
    <name type="scientific">marine sediment metagenome</name>
    <dbReference type="NCBI Taxonomy" id="412755"/>
    <lineage>
        <taxon>unclassified sequences</taxon>
        <taxon>metagenomes</taxon>
        <taxon>ecological metagenomes</taxon>
    </lineage>
</organism>
<dbReference type="EMBL" id="BARS01024196">
    <property type="protein sequence ID" value="GAG05055.1"/>
    <property type="molecule type" value="Genomic_DNA"/>
</dbReference>
<reference evidence="1" key="1">
    <citation type="journal article" date="2014" name="Front. Microbiol.">
        <title>High frequency of phylogenetically diverse reductive dehalogenase-homologous genes in deep subseafloor sedimentary metagenomes.</title>
        <authorList>
            <person name="Kawai M."/>
            <person name="Futagami T."/>
            <person name="Toyoda A."/>
            <person name="Takaki Y."/>
            <person name="Nishi S."/>
            <person name="Hori S."/>
            <person name="Arai W."/>
            <person name="Tsubouchi T."/>
            <person name="Morono Y."/>
            <person name="Uchiyama I."/>
            <person name="Ito T."/>
            <person name="Fujiyama A."/>
            <person name="Inagaki F."/>
            <person name="Takami H."/>
        </authorList>
    </citation>
    <scope>NUCLEOTIDE SEQUENCE</scope>
    <source>
        <strain evidence="1">Expedition CK06-06</strain>
    </source>
</reference>
<dbReference type="AlphaFoldDB" id="X0UHK5"/>
<protein>
    <submittedName>
        <fullName evidence="1">Uncharacterized protein</fullName>
    </submittedName>
</protein>
<feature type="non-terminal residue" evidence="1">
    <location>
        <position position="1"/>
    </location>
</feature>
<proteinExistence type="predicted"/>
<evidence type="ECO:0000313" key="1">
    <source>
        <dbReference type="EMBL" id="GAG05055.1"/>
    </source>
</evidence>
<name>X0UHK5_9ZZZZ</name>
<accession>X0UHK5</accession>
<sequence>RKWGLAPQARLARATPWLARRVYPELVEGPEVPVPIFSPAIEEKNR</sequence>
<comment type="caution">
    <text evidence="1">The sequence shown here is derived from an EMBL/GenBank/DDBJ whole genome shotgun (WGS) entry which is preliminary data.</text>
</comment>
<gene>
    <name evidence="1" type="ORF">S01H1_38433</name>
</gene>